<organism evidence="1 2">
    <name type="scientific">Aphis craccivora</name>
    <name type="common">Cowpea aphid</name>
    <dbReference type="NCBI Taxonomy" id="307492"/>
    <lineage>
        <taxon>Eukaryota</taxon>
        <taxon>Metazoa</taxon>
        <taxon>Ecdysozoa</taxon>
        <taxon>Arthropoda</taxon>
        <taxon>Hexapoda</taxon>
        <taxon>Insecta</taxon>
        <taxon>Pterygota</taxon>
        <taxon>Neoptera</taxon>
        <taxon>Paraneoptera</taxon>
        <taxon>Hemiptera</taxon>
        <taxon>Sternorrhyncha</taxon>
        <taxon>Aphidomorpha</taxon>
        <taxon>Aphidoidea</taxon>
        <taxon>Aphididae</taxon>
        <taxon>Aphidini</taxon>
        <taxon>Aphis</taxon>
        <taxon>Aphis</taxon>
    </lineage>
</organism>
<dbReference type="AlphaFoldDB" id="A0A6G0Y506"/>
<protein>
    <submittedName>
        <fullName evidence="1">Uncharacterized protein</fullName>
    </submittedName>
</protein>
<dbReference type="Proteomes" id="UP000478052">
    <property type="component" value="Unassembled WGS sequence"/>
</dbReference>
<comment type="caution">
    <text evidence="1">The sequence shown here is derived from an EMBL/GenBank/DDBJ whole genome shotgun (WGS) entry which is preliminary data.</text>
</comment>
<sequence length="246" mass="29320">MLQFPTYEVVSDGKVNILVHYKEVKMKTGNFYAKLIFDQNRFLTFYVFSLAHRFEKRNGSRVTEKKDSERSEEFIDFTMMCVITSRNNAPISNFGGGFRCKSEYPWYIIEFKIFKKIEKNKKKMTEKREFLRKTSFRQNRFFYMVVIKKLITVNTLNFHPNLRFDNLIQVIHTTPNVQHSDTPYPFNLKFLYWLPFKNQNLTPRPVRDILCFSFKIIQSTCAHSGELCIEKPYLGLPVIGPIFHYP</sequence>
<evidence type="ECO:0000313" key="1">
    <source>
        <dbReference type="EMBL" id="KAF0749150.1"/>
    </source>
</evidence>
<keyword evidence="2" id="KW-1185">Reference proteome</keyword>
<gene>
    <name evidence="1" type="ORF">FWK35_00014564</name>
</gene>
<evidence type="ECO:0000313" key="2">
    <source>
        <dbReference type="Proteomes" id="UP000478052"/>
    </source>
</evidence>
<accession>A0A6G0Y506</accession>
<dbReference type="EMBL" id="VUJU01006207">
    <property type="protein sequence ID" value="KAF0749150.1"/>
    <property type="molecule type" value="Genomic_DNA"/>
</dbReference>
<reference evidence="1 2" key="1">
    <citation type="submission" date="2019-08" db="EMBL/GenBank/DDBJ databases">
        <title>Whole genome of Aphis craccivora.</title>
        <authorList>
            <person name="Voronova N.V."/>
            <person name="Shulinski R.S."/>
            <person name="Bandarenka Y.V."/>
            <person name="Zhorov D.G."/>
            <person name="Warner D."/>
        </authorList>
    </citation>
    <scope>NUCLEOTIDE SEQUENCE [LARGE SCALE GENOMIC DNA]</scope>
    <source>
        <strain evidence="1">180601</strain>
        <tissue evidence="1">Whole Body</tissue>
    </source>
</reference>
<name>A0A6G0Y506_APHCR</name>
<proteinExistence type="predicted"/>